<dbReference type="Proteomes" id="UP000004030">
    <property type="component" value="Unassembled WGS sequence"/>
</dbReference>
<evidence type="ECO:0000313" key="2">
    <source>
        <dbReference type="Proteomes" id="UP000004030"/>
    </source>
</evidence>
<dbReference type="Pfam" id="PF11367">
    <property type="entry name" value="Tail_completion_gp17"/>
    <property type="match status" value="1"/>
</dbReference>
<dbReference type="InterPro" id="IPR021508">
    <property type="entry name" value="Gp17-like"/>
</dbReference>
<organism evidence="1 2">
    <name type="scientific">Novosphingobium pentaromativorans US6-1</name>
    <dbReference type="NCBI Taxonomy" id="1088721"/>
    <lineage>
        <taxon>Bacteria</taxon>
        <taxon>Pseudomonadati</taxon>
        <taxon>Pseudomonadota</taxon>
        <taxon>Alphaproteobacteria</taxon>
        <taxon>Sphingomonadales</taxon>
        <taxon>Sphingomonadaceae</taxon>
        <taxon>Novosphingobium</taxon>
    </lineage>
</organism>
<dbReference type="EMBL" id="AGFM01000006">
    <property type="protein sequence ID" value="EHJ62826.1"/>
    <property type="molecule type" value="Genomic_DNA"/>
</dbReference>
<name>G6E7K3_9SPHN</name>
<dbReference type="InterPro" id="IPR053745">
    <property type="entry name" value="Viral_Tail_Comp_sf"/>
</dbReference>
<dbReference type="RefSeq" id="WP_007011255.1">
    <property type="nucleotide sequence ID" value="NZ_AGFM01000006.1"/>
</dbReference>
<accession>G6E7K3</accession>
<dbReference type="STRING" id="1088721.JI59_18395"/>
<proteinExistence type="predicted"/>
<dbReference type="Gene3D" id="3.30.2000.30">
    <property type="match status" value="1"/>
</dbReference>
<dbReference type="eggNOG" id="ENOG503004E">
    <property type="taxonomic scope" value="Bacteria"/>
</dbReference>
<dbReference type="PATRIC" id="fig|1088721.3.peg.334"/>
<gene>
    <name evidence="1" type="ORF">NSU_0338</name>
</gene>
<evidence type="ECO:0008006" key="3">
    <source>
        <dbReference type="Google" id="ProtNLM"/>
    </source>
</evidence>
<dbReference type="AlphaFoldDB" id="G6E7K3"/>
<evidence type="ECO:0000313" key="1">
    <source>
        <dbReference type="EMBL" id="EHJ62826.1"/>
    </source>
</evidence>
<dbReference type="KEGG" id="npn:JI59_18395"/>
<protein>
    <recommendedName>
        <fullName evidence="3">DUF3168 domain-containing protein</fullName>
    </recommendedName>
</protein>
<comment type="caution">
    <text evidence="1">The sequence shown here is derived from an EMBL/GenBank/DDBJ whole genome shotgun (WGS) entry which is preliminary data.</text>
</comment>
<sequence>MITRLNPANEVQEAILKALADDVALAALTSRIYPQQAPTEPVRPFVRFGAPIITPRKVDGGDSADVSAAVHCFTDSTTATPDGRQMATTIAAHIARILDAMTSISLEDGVELNVYVQQVQCMQDGDASSWHSFVTFRAEAA</sequence>
<dbReference type="OrthoDB" id="7505973at2"/>
<keyword evidence="2" id="KW-1185">Reference proteome</keyword>
<reference evidence="1 2" key="1">
    <citation type="journal article" date="2012" name="J. Bacteriol.">
        <title>Genome sequence of benzo(a)pyrene-degrading bacterium Novosphingobium pentaromativorans US6-1.</title>
        <authorList>
            <person name="Luo Y.R."/>
            <person name="Kang S.G."/>
            <person name="Kim S.J."/>
            <person name="Kim M.R."/>
            <person name="Li N."/>
            <person name="Lee J.H."/>
            <person name="Kwon K.K."/>
        </authorList>
    </citation>
    <scope>NUCLEOTIDE SEQUENCE [LARGE SCALE GENOMIC DNA]</scope>
    <source>
        <strain evidence="1 2">US6-1</strain>
    </source>
</reference>